<evidence type="ECO:0000313" key="2">
    <source>
        <dbReference type="EMBL" id="CAG8710162.1"/>
    </source>
</evidence>
<dbReference type="AlphaFoldDB" id="A0A9N9HWU6"/>
<reference evidence="2" key="1">
    <citation type="submission" date="2021-06" db="EMBL/GenBank/DDBJ databases">
        <authorList>
            <person name="Kallberg Y."/>
            <person name="Tangrot J."/>
            <person name="Rosling A."/>
        </authorList>
    </citation>
    <scope>NUCLEOTIDE SEQUENCE</scope>
    <source>
        <strain evidence="2">FL966</strain>
    </source>
</reference>
<feature type="region of interest" description="Disordered" evidence="1">
    <location>
        <begin position="162"/>
        <end position="181"/>
    </location>
</feature>
<name>A0A9N9HWU6_9GLOM</name>
<feature type="compositionally biased region" description="Basic and acidic residues" evidence="1">
    <location>
        <begin position="170"/>
        <end position="181"/>
    </location>
</feature>
<dbReference type="OrthoDB" id="2343490at2759"/>
<accession>A0A9N9HWU6</accession>
<proteinExistence type="predicted"/>
<dbReference type="Proteomes" id="UP000789759">
    <property type="component" value="Unassembled WGS sequence"/>
</dbReference>
<comment type="caution">
    <text evidence="2">The sequence shown here is derived from an EMBL/GenBank/DDBJ whole genome shotgun (WGS) entry which is preliminary data.</text>
</comment>
<organism evidence="2 3">
    <name type="scientific">Cetraspora pellucida</name>
    <dbReference type="NCBI Taxonomy" id="1433469"/>
    <lineage>
        <taxon>Eukaryota</taxon>
        <taxon>Fungi</taxon>
        <taxon>Fungi incertae sedis</taxon>
        <taxon>Mucoromycota</taxon>
        <taxon>Glomeromycotina</taxon>
        <taxon>Glomeromycetes</taxon>
        <taxon>Diversisporales</taxon>
        <taxon>Gigasporaceae</taxon>
        <taxon>Cetraspora</taxon>
    </lineage>
</organism>
<sequence>MFPKRKKVITPLAPKTSASKMLAPKPLASKPLVANPLPSETLPSAIHPSPLSNLANNLLLQQWQFPTTQLQISLSQLSLNISCDQENSSALDPIAINPSSATISTTSTETRMLINEVGRYQEKLKNEFFDDMDIFLRKDPSVTAPITSDSIHEIKCKMQESIEDQDADESEVKKQKGTRNKEKSNIEEIRALIKNQTDVILKIIRDQYMHAFEHPNACSITILIDDKTLLKRFSRCVSA</sequence>
<evidence type="ECO:0000256" key="1">
    <source>
        <dbReference type="SAM" id="MobiDB-lite"/>
    </source>
</evidence>
<dbReference type="EMBL" id="CAJVQA010011716">
    <property type="protein sequence ID" value="CAG8710162.1"/>
    <property type="molecule type" value="Genomic_DNA"/>
</dbReference>
<keyword evidence="3" id="KW-1185">Reference proteome</keyword>
<protein>
    <submittedName>
        <fullName evidence="2">24232_t:CDS:1</fullName>
    </submittedName>
</protein>
<gene>
    <name evidence="2" type="ORF">CPELLU_LOCUS12287</name>
</gene>
<evidence type="ECO:0000313" key="3">
    <source>
        <dbReference type="Proteomes" id="UP000789759"/>
    </source>
</evidence>